<reference evidence="1 2" key="1">
    <citation type="submission" date="2019-05" db="EMBL/GenBank/DDBJ databases">
        <title>Emergence of the Ug99 lineage of the wheat stem rust pathogen through somatic hybridization.</title>
        <authorList>
            <person name="Li F."/>
            <person name="Upadhyaya N.M."/>
            <person name="Sperschneider J."/>
            <person name="Matny O."/>
            <person name="Nguyen-Phuc H."/>
            <person name="Mago R."/>
            <person name="Raley C."/>
            <person name="Miller M.E."/>
            <person name="Silverstein K.A.T."/>
            <person name="Henningsen E."/>
            <person name="Hirsch C.D."/>
            <person name="Visser B."/>
            <person name="Pretorius Z.A."/>
            <person name="Steffenson B.J."/>
            <person name="Schwessinger B."/>
            <person name="Dodds P.N."/>
            <person name="Figueroa M."/>
        </authorList>
    </citation>
    <scope>NUCLEOTIDE SEQUENCE [LARGE SCALE GENOMIC DNA]</scope>
    <source>
        <strain evidence="1">21-0</strain>
    </source>
</reference>
<name>A0A5B0LLQ8_PUCGR</name>
<dbReference type="AlphaFoldDB" id="A0A5B0LLQ8"/>
<sequence length="88" mass="9807">MISIINESDNCLRYRRSLNQRIPEKFKALSKSNLMVLDTHEDLDHLSGCSPKLSSVSQFFLVNPKNATDEESDAASIANIAVDPSKIQ</sequence>
<keyword evidence="2" id="KW-1185">Reference proteome</keyword>
<accession>A0A5B0LLQ8</accession>
<evidence type="ECO:0000313" key="1">
    <source>
        <dbReference type="EMBL" id="KAA1064863.1"/>
    </source>
</evidence>
<protein>
    <submittedName>
        <fullName evidence="1">Uncharacterized protein</fullName>
    </submittedName>
</protein>
<evidence type="ECO:0000313" key="2">
    <source>
        <dbReference type="Proteomes" id="UP000324748"/>
    </source>
</evidence>
<gene>
    <name evidence="1" type="ORF">PGT21_017370</name>
</gene>
<organism evidence="1 2">
    <name type="scientific">Puccinia graminis f. sp. tritici</name>
    <dbReference type="NCBI Taxonomy" id="56615"/>
    <lineage>
        <taxon>Eukaryota</taxon>
        <taxon>Fungi</taxon>
        <taxon>Dikarya</taxon>
        <taxon>Basidiomycota</taxon>
        <taxon>Pucciniomycotina</taxon>
        <taxon>Pucciniomycetes</taxon>
        <taxon>Pucciniales</taxon>
        <taxon>Pucciniaceae</taxon>
        <taxon>Puccinia</taxon>
    </lineage>
</organism>
<proteinExistence type="predicted"/>
<dbReference type="Proteomes" id="UP000324748">
    <property type="component" value="Unassembled WGS sequence"/>
</dbReference>
<comment type="caution">
    <text evidence="1">The sequence shown here is derived from an EMBL/GenBank/DDBJ whole genome shotgun (WGS) entry which is preliminary data.</text>
</comment>
<dbReference type="EMBL" id="VSWC01000197">
    <property type="protein sequence ID" value="KAA1064863.1"/>
    <property type="molecule type" value="Genomic_DNA"/>
</dbReference>